<protein>
    <submittedName>
        <fullName evidence="1">Uncharacterized protein</fullName>
    </submittedName>
</protein>
<evidence type="ECO:0000313" key="1">
    <source>
        <dbReference type="EMBL" id="KAJ4436453.1"/>
    </source>
</evidence>
<sequence>MTSLCEGGNESPGSLKAIRSDLTRLVGRKVIAERRSEIGSVSARAEMVRSEVTKKNDEFITENGEVDVSGTETAKEEITKDLVNKLKYELEEWNRKLDKKIEVMKVGEEYGGRG</sequence>
<evidence type="ECO:0000313" key="2">
    <source>
        <dbReference type="Proteomes" id="UP001148838"/>
    </source>
</evidence>
<dbReference type="EMBL" id="JAJSOF020000023">
    <property type="protein sequence ID" value="KAJ4436453.1"/>
    <property type="molecule type" value="Genomic_DNA"/>
</dbReference>
<proteinExistence type="predicted"/>
<accession>A0ABQ8SQH8</accession>
<comment type="caution">
    <text evidence="1">The sequence shown here is derived from an EMBL/GenBank/DDBJ whole genome shotgun (WGS) entry which is preliminary data.</text>
</comment>
<gene>
    <name evidence="1" type="ORF">ANN_19086</name>
</gene>
<dbReference type="Proteomes" id="UP001148838">
    <property type="component" value="Unassembled WGS sequence"/>
</dbReference>
<keyword evidence="2" id="KW-1185">Reference proteome</keyword>
<reference evidence="1 2" key="1">
    <citation type="journal article" date="2022" name="Allergy">
        <title>Genome assembly and annotation of Periplaneta americana reveal a comprehensive cockroach allergen profile.</title>
        <authorList>
            <person name="Wang L."/>
            <person name="Xiong Q."/>
            <person name="Saelim N."/>
            <person name="Wang L."/>
            <person name="Nong W."/>
            <person name="Wan A.T."/>
            <person name="Shi M."/>
            <person name="Liu X."/>
            <person name="Cao Q."/>
            <person name="Hui J.H.L."/>
            <person name="Sookrung N."/>
            <person name="Leung T.F."/>
            <person name="Tungtrongchitr A."/>
            <person name="Tsui S.K.W."/>
        </authorList>
    </citation>
    <scope>NUCLEOTIDE SEQUENCE [LARGE SCALE GENOMIC DNA]</scope>
    <source>
        <strain evidence="1">PWHHKU_190912</strain>
    </source>
</reference>
<name>A0ABQ8SQH8_PERAM</name>
<organism evidence="1 2">
    <name type="scientific">Periplaneta americana</name>
    <name type="common">American cockroach</name>
    <name type="synonym">Blatta americana</name>
    <dbReference type="NCBI Taxonomy" id="6978"/>
    <lineage>
        <taxon>Eukaryota</taxon>
        <taxon>Metazoa</taxon>
        <taxon>Ecdysozoa</taxon>
        <taxon>Arthropoda</taxon>
        <taxon>Hexapoda</taxon>
        <taxon>Insecta</taxon>
        <taxon>Pterygota</taxon>
        <taxon>Neoptera</taxon>
        <taxon>Polyneoptera</taxon>
        <taxon>Dictyoptera</taxon>
        <taxon>Blattodea</taxon>
        <taxon>Blattoidea</taxon>
        <taxon>Blattidae</taxon>
        <taxon>Blattinae</taxon>
        <taxon>Periplaneta</taxon>
    </lineage>
</organism>